<organism evidence="1 2">
    <name type="scientific">Cichorium intybus</name>
    <name type="common">Chicory</name>
    <dbReference type="NCBI Taxonomy" id="13427"/>
    <lineage>
        <taxon>Eukaryota</taxon>
        <taxon>Viridiplantae</taxon>
        <taxon>Streptophyta</taxon>
        <taxon>Embryophyta</taxon>
        <taxon>Tracheophyta</taxon>
        <taxon>Spermatophyta</taxon>
        <taxon>Magnoliopsida</taxon>
        <taxon>eudicotyledons</taxon>
        <taxon>Gunneridae</taxon>
        <taxon>Pentapetalae</taxon>
        <taxon>asterids</taxon>
        <taxon>campanulids</taxon>
        <taxon>Asterales</taxon>
        <taxon>Asteraceae</taxon>
        <taxon>Cichorioideae</taxon>
        <taxon>Cichorieae</taxon>
        <taxon>Cichoriinae</taxon>
        <taxon>Cichorium</taxon>
    </lineage>
</organism>
<dbReference type="Proteomes" id="UP001055811">
    <property type="component" value="Linkage Group LG07"/>
</dbReference>
<reference evidence="2" key="1">
    <citation type="journal article" date="2022" name="Mol. Ecol. Resour.">
        <title>The genomes of chicory, endive, great burdock and yacon provide insights into Asteraceae palaeo-polyploidization history and plant inulin production.</title>
        <authorList>
            <person name="Fan W."/>
            <person name="Wang S."/>
            <person name="Wang H."/>
            <person name="Wang A."/>
            <person name="Jiang F."/>
            <person name="Liu H."/>
            <person name="Zhao H."/>
            <person name="Xu D."/>
            <person name="Zhang Y."/>
        </authorList>
    </citation>
    <scope>NUCLEOTIDE SEQUENCE [LARGE SCALE GENOMIC DNA]</scope>
    <source>
        <strain evidence="2">cv. Punajuju</strain>
    </source>
</reference>
<proteinExistence type="predicted"/>
<keyword evidence="2" id="KW-1185">Reference proteome</keyword>
<evidence type="ECO:0000313" key="1">
    <source>
        <dbReference type="EMBL" id="KAI3708980.1"/>
    </source>
</evidence>
<sequence>MPPRRRNARRAPIATLEPPMMDSATFQAAVTAAVAAAIAQINPNGTNGNGSRNGTNDSTNRETSTQSRVCTYKDFANCKPVTFHGTGGVLPLTRWIEKTESIFDISACPEEFKVKYAACTFAETAMSWWKGHVKALTLPVANSMSWEELKTMLMKEYCPRGEIQKLEQELWNLTMKGSDLTSYTNRFNDLATLCPTMVTPESVKVERYIWGLSPLIQGNVEAASPATFDSAKRLAQRLVDHGVRQGTMTSKTEQPIERDHKRKPWNRGRNQPNQEHAKRQQIVAVHAATVPTTQTTTQQYNGTLPKCNKCNFHHTGACREMHCLNCNRKGHTARFCKTPVPQTTQASNAGVSQACYGCGETGHYKRDCPKAKNVGRNGRVLAMGRTEAVEDPTVVTGTFLVNNSYACVLFDSGAERSFVSHEFKYLLKQKPQPLNETFTVEMANGKTESTNDIYIGCTLTLDDHSFQIDLMPVKIGSFDVIVGMDWLIPHHANIMCYERGIRLHLPNDKTIVVYGDKPSTSLRIVSCIKARKYLQKRYHAFLAHVVDKKKEVKNIKEIPEVCNFPDVFPEDLPGVPPARQVEFRIDLIPGATPVAKAPYRLAPAEMQELSSQLNELLSKGFIRPSFSPWGAPVLFVKKKDGSFRMCIDYRELNKLTIKNRYPLPRIDDLFDQLQGASYFSKIDLRSGYHQLKVQEEDVPKTAFRTRYDHYEFVVMPFGLTNAPAVFMDLMNRVCRPYLDKFVIVFIDDILIYSRSKEEHSQHLRQVLETLRAEKLYTKFSKCEFWIRKVDFLGHVVSKEGIHVDPSKIKAIESWKAPRTPTEIRQFLGLAGYYRRFIQNFSKIAKPLTTLTQKGVTFKWGDNQDAAFQTLKKALCSAPILSLPEGTEDFVVYCDASNQGLGCVLMQRGKVIAYASRQLKTHEVNYTTHDLELGAVVFALKIWRHYLYGTECTVYTDHKSLQHILNQKELNMSQRRWMELLSDYECEIRYHPGKANVVADALSRKEYSGRRVKSLTMTIHSQLPTQIKEAQLEALKPENVANEALRGMDKNLEIKDDGARYLMNRIWTPRFGRYRDIIMNEAHKTRYSVHPGSDKMYLDLKKLYWWPNMKAEIATYVGKCLTCAKVKVEYQKPSGLLVQPPISEWKWERITMDFITKLPKTTGGLDTIWVIVDRLTKSAHFLPIKESDRTDKLARLYVKEIVKLHGVPRSIISDRDSRFTSNFWQSLQKAMGTRLDMSTAYHPQTDGQSERTIQTLEDMLRACVIDFGKAWDTHLPLIEFSYNNSYHTSIKAAPFEALYGRKCRSPLCWAEVGDTQLARGQTPNSALTGPEIIRETTEKIVQIRERLKASRDRQKSYADKRRKPLEFQVGDRVLLKVSPWKGMIRFGKRGKLNPRYIGPFEILARIGPVAYKLRLPQELSNVHPTFHVSNLKKCLSDETLVIPLDEIEVNENLLFVEEPVEIMDREIKRTKQSRIPIVKVRKRGPEFTWEREDQMKQKYPHLFPNP</sequence>
<accession>A0ACB9AG96</accession>
<name>A0ACB9AG96_CICIN</name>
<gene>
    <name evidence="1" type="ORF">L2E82_38623</name>
</gene>
<evidence type="ECO:0000313" key="2">
    <source>
        <dbReference type="Proteomes" id="UP001055811"/>
    </source>
</evidence>
<protein>
    <submittedName>
        <fullName evidence="1">Uncharacterized protein</fullName>
    </submittedName>
</protein>
<reference evidence="1 2" key="2">
    <citation type="journal article" date="2022" name="Mol. Ecol. Resour.">
        <title>The genomes of chicory, endive, great burdock and yacon provide insights into Asteraceae paleo-polyploidization history and plant inulin production.</title>
        <authorList>
            <person name="Fan W."/>
            <person name="Wang S."/>
            <person name="Wang H."/>
            <person name="Wang A."/>
            <person name="Jiang F."/>
            <person name="Liu H."/>
            <person name="Zhao H."/>
            <person name="Xu D."/>
            <person name="Zhang Y."/>
        </authorList>
    </citation>
    <scope>NUCLEOTIDE SEQUENCE [LARGE SCALE GENOMIC DNA]</scope>
    <source>
        <strain evidence="2">cv. Punajuju</strain>
        <tissue evidence="1">Leaves</tissue>
    </source>
</reference>
<dbReference type="EMBL" id="CM042015">
    <property type="protein sequence ID" value="KAI3708980.1"/>
    <property type="molecule type" value="Genomic_DNA"/>
</dbReference>
<comment type="caution">
    <text evidence="1">The sequence shown here is derived from an EMBL/GenBank/DDBJ whole genome shotgun (WGS) entry which is preliminary data.</text>
</comment>